<name>A0ABU0MM09_9PROT</name>
<evidence type="ECO:0000259" key="7">
    <source>
        <dbReference type="SMART" id="SM01204"/>
    </source>
</evidence>
<keyword evidence="9" id="KW-1185">Reference proteome</keyword>
<keyword evidence="5" id="KW-0472">Membrane</keyword>
<dbReference type="Pfam" id="PF08495">
    <property type="entry name" value="FIST"/>
    <property type="match status" value="1"/>
</dbReference>
<evidence type="ECO:0000259" key="6">
    <source>
        <dbReference type="SMART" id="SM00897"/>
    </source>
</evidence>
<keyword evidence="2" id="KW-1003">Cell membrane</keyword>
<dbReference type="Proteomes" id="UP001244552">
    <property type="component" value="Unassembled WGS sequence"/>
</dbReference>
<gene>
    <name evidence="8" type="ORF">QO018_003082</name>
</gene>
<evidence type="ECO:0000256" key="2">
    <source>
        <dbReference type="ARBA" id="ARBA00022475"/>
    </source>
</evidence>
<dbReference type="InterPro" id="IPR019494">
    <property type="entry name" value="FIST_C"/>
</dbReference>
<dbReference type="PANTHER" id="PTHR14939">
    <property type="entry name" value="F-BOX ONLY PROTEIN 22"/>
    <property type="match status" value="1"/>
</dbReference>
<accession>A0ABU0MM09</accession>
<dbReference type="PIRSF" id="PIRSF018953">
    <property type="entry name" value="UCP018953"/>
    <property type="match status" value="1"/>
</dbReference>
<evidence type="ECO:0000313" key="9">
    <source>
        <dbReference type="Proteomes" id="UP001244552"/>
    </source>
</evidence>
<evidence type="ECO:0000256" key="1">
    <source>
        <dbReference type="ARBA" id="ARBA00004651"/>
    </source>
</evidence>
<proteinExistence type="predicted"/>
<evidence type="ECO:0000313" key="8">
    <source>
        <dbReference type="EMBL" id="MDQ0534211.1"/>
    </source>
</evidence>
<dbReference type="SMART" id="SM01204">
    <property type="entry name" value="FIST_C"/>
    <property type="match status" value="1"/>
</dbReference>
<dbReference type="RefSeq" id="WP_209983175.1">
    <property type="nucleotide sequence ID" value="NZ_JAGINO010000010.1"/>
</dbReference>
<feature type="domain" description="FIST" evidence="6">
    <location>
        <begin position="39"/>
        <end position="231"/>
    </location>
</feature>
<dbReference type="Pfam" id="PF10442">
    <property type="entry name" value="FIST_C"/>
    <property type="match status" value="1"/>
</dbReference>
<dbReference type="PANTHER" id="PTHR14939:SF5">
    <property type="entry name" value="F-BOX ONLY PROTEIN 22"/>
    <property type="match status" value="1"/>
</dbReference>
<keyword evidence="3" id="KW-0812">Transmembrane</keyword>
<organism evidence="8 9">
    <name type="scientific">Azospirillum picis</name>
    <dbReference type="NCBI Taxonomy" id="488438"/>
    <lineage>
        <taxon>Bacteria</taxon>
        <taxon>Pseudomonadati</taxon>
        <taxon>Pseudomonadota</taxon>
        <taxon>Alphaproteobacteria</taxon>
        <taxon>Rhodospirillales</taxon>
        <taxon>Azospirillaceae</taxon>
        <taxon>Azospirillum</taxon>
    </lineage>
</organism>
<reference evidence="8 9" key="1">
    <citation type="submission" date="2023-07" db="EMBL/GenBank/DDBJ databases">
        <title>Genomic Encyclopedia of Type Strains, Phase IV (KMG-IV): sequencing the most valuable type-strain genomes for metagenomic binning, comparative biology and taxonomic classification.</title>
        <authorList>
            <person name="Goeker M."/>
        </authorList>
    </citation>
    <scope>NUCLEOTIDE SEQUENCE [LARGE SCALE GENOMIC DNA]</scope>
    <source>
        <strain evidence="8 9">DSM 19922</strain>
    </source>
</reference>
<sequence length="385" mass="40030">MTASAAGDAAVRFQAACATGPDWGPAVKACLDRLGPVGDCNLGFLYLTDGLAEHATSILTLLRGVTGIQNWTGTVGIGVMANGEALFDEPGLAVMTARLPEQDFRLFPTLTSGLEPLRRAAGGWLDRHGATLALVHADPNHGDLAGMVSSLSDEIGVFLVGGLAASRGACPLILHQEGGGAGVEDGGLSGVLFAPSVGLATAHTQGCRPIGPVRTVTAGEDNVILEIDGRPALDVFKEDIGPDLAGDLRQVAGVICAGLPIPGSDTQDYLVRDLVAIDPRAGWLSIAERVTAGQSVMFTRRDPDSATADMRRMLDSLKKRVKATPKGAVYVSCIARGPSLFGAADAELRMIREVFGDVPLAGFFASGEVSHNRLYGYTGVLTLFL</sequence>
<dbReference type="InterPro" id="IPR016741">
    <property type="entry name" value="UCP018953"/>
</dbReference>
<comment type="subcellular location">
    <subcellularLocation>
        <location evidence="1">Cell membrane</location>
        <topology evidence="1">Multi-pass membrane protein</topology>
    </subcellularLocation>
</comment>
<dbReference type="InterPro" id="IPR013702">
    <property type="entry name" value="FIST_domain_N"/>
</dbReference>
<evidence type="ECO:0000256" key="5">
    <source>
        <dbReference type="ARBA" id="ARBA00023136"/>
    </source>
</evidence>
<dbReference type="SMART" id="SM00897">
    <property type="entry name" value="FIST"/>
    <property type="match status" value="1"/>
</dbReference>
<keyword evidence="4" id="KW-1133">Transmembrane helix</keyword>
<evidence type="ECO:0000256" key="3">
    <source>
        <dbReference type="ARBA" id="ARBA00022692"/>
    </source>
</evidence>
<evidence type="ECO:0000256" key="4">
    <source>
        <dbReference type="ARBA" id="ARBA00022989"/>
    </source>
</evidence>
<dbReference type="EMBL" id="JAUSVU010000010">
    <property type="protein sequence ID" value="MDQ0534211.1"/>
    <property type="molecule type" value="Genomic_DNA"/>
</dbReference>
<feature type="domain" description="FIST C-domain" evidence="7">
    <location>
        <begin position="232"/>
        <end position="372"/>
    </location>
</feature>
<protein>
    <submittedName>
        <fullName evidence="8">Small ligand-binding sensory domain FIST</fullName>
    </submittedName>
</protein>
<comment type="caution">
    <text evidence="8">The sequence shown here is derived from an EMBL/GenBank/DDBJ whole genome shotgun (WGS) entry which is preliminary data.</text>
</comment>